<evidence type="ECO:0000313" key="1">
    <source>
        <dbReference type="EMBL" id="EKC64182.1"/>
    </source>
</evidence>
<feature type="non-terminal residue" evidence="1">
    <location>
        <position position="141"/>
    </location>
</feature>
<protein>
    <submittedName>
        <fullName evidence="1">Uncharacterized protein</fullName>
    </submittedName>
</protein>
<comment type="caution">
    <text evidence="1">The sequence shown here is derived from an EMBL/GenBank/DDBJ whole genome shotgun (WGS) entry which is preliminary data.</text>
</comment>
<name>K1SU84_9ZZZZ</name>
<dbReference type="AlphaFoldDB" id="K1SU84"/>
<reference evidence="1" key="1">
    <citation type="journal article" date="2013" name="Environ. Microbiol.">
        <title>Microbiota from the distal guts of lean and obese adolescents exhibit partial functional redundancy besides clear differences in community structure.</title>
        <authorList>
            <person name="Ferrer M."/>
            <person name="Ruiz A."/>
            <person name="Lanza F."/>
            <person name="Haange S.B."/>
            <person name="Oberbach A."/>
            <person name="Till H."/>
            <person name="Bargiela R."/>
            <person name="Campoy C."/>
            <person name="Segura M.T."/>
            <person name="Richter M."/>
            <person name="von Bergen M."/>
            <person name="Seifert J."/>
            <person name="Suarez A."/>
        </authorList>
    </citation>
    <scope>NUCLEOTIDE SEQUENCE</scope>
</reference>
<sequence length="141" mass="15979">MEYKGFDLNISTYGVLNYHVSDDIYNSLNSCYGYGNKEVGMLDANRWSEDGTYLSSVPRTYAANNATLAWNDLFSSRKIQNAAYWKIANVELGYNFPDKWFGGYVSGVRLYVSAQNLYTFTGYHGYNVDYAGGTFTPGYNF</sequence>
<dbReference type="EMBL" id="AJWZ01004869">
    <property type="protein sequence ID" value="EKC64182.1"/>
    <property type="molecule type" value="Genomic_DNA"/>
</dbReference>
<organism evidence="1">
    <name type="scientific">human gut metagenome</name>
    <dbReference type="NCBI Taxonomy" id="408170"/>
    <lineage>
        <taxon>unclassified sequences</taxon>
        <taxon>metagenomes</taxon>
        <taxon>organismal metagenomes</taxon>
    </lineage>
</organism>
<gene>
    <name evidence="1" type="ORF">OBE_07089</name>
</gene>
<proteinExistence type="predicted"/>
<accession>K1SU84</accession>